<sequence length="183" mass="19556">MDTLFAFCKRLHLGKLFTAFAASFLLLLNVACSNGTATGARPNNPPVQMGGQNNPHKGGGDGYTEYKMSTDSAVKKRDRADLPGLGLLAANPKQTERSISDQVVSARKNSNAGTSTSQPGNPTRDTVKEAKQIPEKAQEVIDRSDPDVKILEKAGQTFKEAGKHLTGDTEKAIDQSGVVQSDR</sequence>
<evidence type="ECO:0000313" key="4">
    <source>
        <dbReference type="Proteomes" id="UP001476950"/>
    </source>
</evidence>
<proteinExistence type="predicted"/>
<evidence type="ECO:0000256" key="2">
    <source>
        <dbReference type="SAM" id="SignalP"/>
    </source>
</evidence>
<feature type="chain" id="PRO_5045531688" description="Lipoprotein" evidence="2">
    <location>
        <begin position="22"/>
        <end position="183"/>
    </location>
</feature>
<comment type="caution">
    <text evidence="3">The sequence shown here is derived from an EMBL/GenBank/DDBJ whole genome shotgun (WGS) entry which is preliminary data.</text>
</comment>
<evidence type="ECO:0000256" key="1">
    <source>
        <dbReference type="SAM" id="MobiDB-lite"/>
    </source>
</evidence>
<evidence type="ECO:0008006" key="5">
    <source>
        <dbReference type="Google" id="ProtNLM"/>
    </source>
</evidence>
<feature type="region of interest" description="Disordered" evidence="1">
    <location>
        <begin position="39"/>
        <end position="183"/>
    </location>
</feature>
<name>A0ABV0KE97_9CYAN</name>
<evidence type="ECO:0000313" key="3">
    <source>
        <dbReference type="EMBL" id="MEP1057534.1"/>
    </source>
</evidence>
<keyword evidence="4" id="KW-1185">Reference proteome</keyword>
<accession>A0ABV0KE97</accession>
<dbReference type="EMBL" id="JAMPLM010000002">
    <property type="protein sequence ID" value="MEP1057534.1"/>
    <property type="molecule type" value="Genomic_DNA"/>
</dbReference>
<organism evidence="3 4">
    <name type="scientific">Stenomitos frigidus AS-A4</name>
    <dbReference type="NCBI Taxonomy" id="2933935"/>
    <lineage>
        <taxon>Bacteria</taxon>
        <taxon>Bacillati</taxon>
        <taxon>Cyanobacteriota</taxon>
        <taxon>Cyanophyceae</taxon>
        <taxon>Leptolyngbyales</taxon>
        <taxon>Leptolyngbyaceae</taxon>
        <taxon>Stenomitos</taxon>
    </lineage>
</organism>
<dbReference type="Proteomes" id="UP001476950">
    <property type="component" value="Unassembled WGS sequence"/>
</dbReference>
<keyword evidence="2" id="KW-0732">Signal</keyword>
<dbReference type="RefSeq" id="WP_190450481.1">
    <property type="nucleotide sequence ID" value="NZ_JAMPLM010000002.1"/>
</dbReference>
<protein>
    <recommendedName>
        <fullName evidence="5">Lipoprotein</fullName>
    </recommendedName>
</protein>
<reference evidence="3 4" key="1">
    <citation type="submission" date="2022-04" db="EMBL/GenBank/DDBJ databases">
        <title>Positive selection, recombination, and allopatry shape intraspecific diversity of widespread and dominant cyanobacteria.</title>
        <authorList>
            <person name="Wei J."/>
            <person name="Shu W."/>
            <person name="Hu C."/>
        </authorList>
    </citation>
    <scope>NUCLEOTIDE SEQUENCE [LARGE SCALE GENOMIC DNA]</scope>
    <source>
        <strain evidence="3 4">AS-A4</strain>
    </source>
</reference>
<feature type="compositionally biased region" description="Basic and acidic residues" evidence="1">
    <location>
        <begin position="160"/>
        <end position="173"/>
    </location>
</feature>
<dbReference type="InterPro" id="IPR046599">
    <property type="entry name" value="DUF6658"/>
</dbReference>
<feature type="compositionally biased region" description="Basic and acidic residues" evidence="1">
    <location>
        <begin position="125"/>
        <end position="152"/>
    </location>
</feature>
<feature type="signal peptide" evidence="2">
    <location>
        <begin position="1"/>
        <end position="21"/>
    </location>
</feature>
<dbReference type="Pfam" id="PF20363">
    <property type="entry name" value="DUF6658"/>
    <property type="match status" value="1"/>
</dbReference>
<gene>
    <name evidence="3" type="ORF">NDI38_03730</name>
</gene>
<feature type="compositionally biased region" description="Polar residues" evidence="1">
    <location>
        <begin position="100"/>
        <end position="124"/>
    </location>
</feature>